<dbReference type="Gene3D" id="3.40.50.1820">
    <property type="entry name" value="alpha/beta hydrolase"/>
    <property type="match status" value="1"/>
</dbReference>
<dbReference type="EMBL" id="CP144914">
    <property type="protein sequence ID" value="WWD80836.1"/>
    <property type="molecule type" value="Genomic_DNA"/>
</dbReference>
<evidence type="ECO:0000313" key="3">
    <source>
        <dbReference type="Proteomes" id="UP000321816"/>
    </source>
</evidence>
<evidence type="ECO:0000313" key="2">
    <source>
        <dbReference type="EMBL" id="WWD80836.1"/>
    </source>
</evidence>
<dbReference type="GO" id="GO:0016787">
    <property type="term" value="F:hydrolase activity"/>
    <property type="evidence" value="ECO:0007669"/>
    <property type="project" value="UniProtKB-KW"/>
</dbReference>
<keyword evidence="3" id="KW-1185">Reference proteome</keyword>
<dbReference type="InterPro" id="IPR050471">
    <property type="entry name" value="AB_hydrolase"/>
</dbReference>
<keyword evidence="2" id="KW-0378">Hydrolase</keyword>
<dbReference type="PRINTS" id="PR00111">
    <property type="entry name" value="ABHYDROLASE"/>
</dbReference>
<protein>
    <submittedName>
        <fullName evidence="2">Alpha/beta hydrolase</fullName>
    </submittedName>
</protein>
<proteinExistence type="predicted"/>
<dbReference type="SUPFAM" id="SSF53474">
    <property type="entry name" value="alpha/beta-Hydrolases"/>
    <property type="match status" value="1"/>
</dbReference>
<feature type="domain" description="AB hydrolase-1" evidence="1">
    <location>
        <begin position="21"/>
        <end position="122"/>
    </location>
</feature>
<reference evidence="2 3" key="1">
    <citation type="submission" date="2024-01" db="EMBL/GenBank/DDBJ databases">
        <title>Complete Genome Sequence of Alkalicoccus halolimnae BZ-SZ-XJ29T, a Moderately Halophilic Bacterium Isolated from a Salt Lake.</title>
        <authorList>
            <person name="Zhao B."/>
        </authorList>
    </citation>
    <scope>NUCLEOTIDE SEQUENCE [LARGE SCALE GENOMIC DNA]</scope>
    <source>
        <strain evidence="2 3">BZ-SZ-XJ29</strain>
    </source>
</reference>
<organism evidence="2 3">
    <name type="scientific">Alkalicoccus halolimnae</name>
    <dbReference type="NCBI Taxonomy" id="1667239"/>
    <lineage>
        <taxon>Bacteria</taxon>
        <taxon>Bacillati</taxon>
        <taxon>Bacillota</taxon>
        <taxon>Bacilli</taxon>
        <taxon>Bacillales</taxon>
        <taxon>Bacillaceae</taxon>
        <taxon>Alkalicoccus</taxon>
    </lineage>
</organism>
<dbReference type="RefSeq" id="WP_187254491.1">
    <property type="nucleotide sequence ID" value="NZ_CP144914.1"/>
</dbReference>
<dbReference type="Pfam" id="PF00561">
    <property type="entry name" value="Abhydrolase_1"/>
    <property type="match status" value="1"/>
</dbReference>
<sequence>MPYFTSKGFSLYYETIGEGPPLVFLPPPALGVSAFIQQKESLKKDFQVITFDPLGTGRSSSGAEKNYSIEEWTDDLLALADHLKLDKIIPCGYSLGGLPAQLFALNYPQRTKALILTCTFPEVSTKLLAGKIKSGEWTMFEDLRGLLSRVLAITHTKRKDNQKALQKSIYSSSSEIVKNMYRSGRRFSVTGRLPEITCPVTYIYGKFDPLVRPYVKFYRMLVPDLQIVKIAGGLHQLPTRNTDELNAIIRSHYRERSAGNDQK</sequence>
<dbReference type="PANTHER" id="PTHR43433">
    <property type="entry name" value="HYDROLASE, ALPHA/BETA FOLD FAMILY PROTEIN"/>
    <property type="match status" value="1"/>
</dbReference>
<evidence type="ECO:0000259" key="1">
    <source>
        <dbReference type="Pfam" id="PF00561"/>
    </source>
</evidence>
<dbReference type="PANTHER" id="PTHR43433:SF5">
    <property type="entry name" value="AB HYDROLASE-1 DOMAIN-CONTAINING PROTEIN"/>
    <property type="match status" value="1"/>
</dbReference>
<accession>A0AAJ8LV51</accession>
<dbReference type="InterPro" id="IPR029058">
    <property type="entry name" value="AB_hydrolase_fold"/>
</dbReference>
<dbReference type="InterPro" id="IPR000073">
    <property type="entry name" value="AB_hydrolase_1"/>
</dbReference>
<name>A0AAJ8LV51_9BACI</name>
<dbReference type="KEGG" id="ahal:FTX54_004560"/>
<dbReference type="AlphaFoldDB" id="A0AAJ8LV51"/>
<gene>
    <name evidence="2" type="ORF">FTX54_004560</name>
</gene>
<dbReference type="Proteomes" id="UP000321816">
    <property type="component" value="Chromosome"/>
</dbReference>